<feature type="binding site" evidence="8">
    <location>
        <begin position="33"/>
        <end position="38"/>
    </location>
    <ligand>
        <name>ATP</name>
        <dbReference type="ChEBI" id="CHEBI:30616"/>
    </ligand>
</feature>
<dbReference type="CDD" id="cd03109">
    <property type="entry name" value="DTBS"/>
    <property type="match status" value="1"/>
</dbReference>
<feature type="binding site" evidence="8">
    <location>
        <position position="62"/>
    </location>
    <ligand>
        <name>substrate</name>
    </ligand>
</feature>
<dbReference type="KEGG" id="lmb:C9I47_2859"/>
<feature type="binding site" evidence="8">
    <location>
        <position position="75"/>
    </location>
    <ligand>
        <name>Mg(2+)</name>
        <dbReference type="ChEBI" id="CHEBI:18420"/>
    </ligand>
</feature>
<dbReference type="PANTHER" id="PTHR43210:SF5">
    <property type="entry name" value="DETHIOBIOTIN SYNTHETASE"/>
    <property type="match status" value="1"/>
</dbReference>
<keyword evidence="5 8" id="KW-0093">Biotin biosynthesis</keyword>
<comment type="subunit">
    <text evidence="8">Homodimer.</text>
</comment>
<comment type="subcellular location">
    <subcellularLocation>
        <location evidence="8">Cytoplasm</location>
    </subcellularLocation>
</comment>
<gene>
    <name evidence="8" type="primary">bioD</name>
    <name evidence="9" type="ORF">C9I47_2859</name>
</gene>
<evidence type="ECO:0000256" key="8">
    <source>
        <dbReference type="HAMAP-Rule" id="MF_00336"/>
    </source>
</evidence>
<evidence type="ECO:0000256" key="6">
    <source>
        <dbReference type="ARBA" id="ARBA00022840"/>
    </source>
</evidence>
<dbReference type="UniPathway" id="UPA00078">
    <property type="reaction ID" value="UER00161"/>
</dbReference>
<protein>
    <recommendedName>
        <fullName evidence="8">ATP-dependent dethiobiotin synthetase BioD</fullName>
        <ecNumber evidence="8">6.3.3.3</ecNumber>
    </recommendedName>
    <alternativeName>
        <fullName evidence="8">DTB synthetase</fullName>
        <shortName evidence="8">DTBS</shortName>
    </alternativeName>
    <alternativeName>
        <fullName evidence="8">Dethiobiotin synthase</fullName>
    </alternativeName>
</protein>
<proteinExistence type="inferred from homology"/>
<keyword evidence="7 8" id="KW-0460">Magnesium</keyword>
<comment type="catalytic activity">
    <reaction evidence="8">
        <text>(7R,8S)-7,8-diammoniononanoate + CO2 + ATP = (4R,5S)-dethiobiotin + ADP + phosphate + 3 H(+)</text>
        <dbReference type="Rhea" id="RHEA:15805"/>
        <dbReference type="ChEBI" id="CHEBI:15378"/>
        <dbReference type="ChEBI" id="CHEBI:16526"/>
        <dbReference type="ChEBI" id="CHEBI:30616"/>
        <dbReference type="ChEBI" id="CHEBI:43474"/>
        <dbReference type="ChEBI" id="CHEBI:149469"/>
        <dbReference type="ChEBI" id="CHEBI:149473"/>
        <dbReference type="ChEBI" id="CHEBI:456216"/>
        <dbReference type="EC" id="6.3.3.3"/>
    </reaction>
</comment>
<evidence type="ECO:0000256" key="2">
    <source>
        <dbReference type="ARBA" id="ARBA00022598"/>
    </source>
</evidence>
<comment type="caution">
    <text evidence="8">Lacks conserved residue(s) required for the propagation of feature annotation.</text>
</comment>
<comment type="similarity">
    <text evidence="8">Belongs to the dethiobiotin synthetase family.</text>
</comment>
<evidence type="ECO:0000313" key="10">
    <source>
        <dbReference type="Proteomes" id="UP000249447"/>
    </source>
</evidence>
<dbReference type="GO" id="GO:0042803">
    <property type="term" value="F:protein homodimerization activity"/>
    <property type="evidence" value="ECO:0007669"/>
    <property type="project" value="UniProtKB-ARBA"/>
</dbReference>
<comment type="pathway">
    <text evidence="8">Cofactor biosynthesis; biotin biosynthesis; biotin from 7,8-diaminononanoate: step 1/2.</text>
</comment>
<dbReference type="Pfam" id="PF13500">
    <property type="entry name" value="AAA_26"/>
    <property type="match status" value="1"/>
</dbReference>
<dbReference type="GO" id="GO:0004141">
    <property type="term" value="F:dethiobiotin synthase activity"/>
    <property type="evidence" value="ECO:0007669"/>
    <property type="project" value="UniProtKB-UniRule"/>
</dbReference>
<dbReference type="Gene3D" id="3.40.50.300">
    <property type="entry name" value="P-loop containing nucleotide triphosphate hydrolases"/>
    <property type="match status" value="1"/>
</dbReference>
<dbReference type="GO" id="GO:0005524">
    <property type="term" value="F:ATP binding"/>
    <property type="evidence" value="ECO:0007669"/>
    <property type="project" value="UniProtKB-UniRule"/>
</dbReference>
<keyword evidence="3 8" id="KW-0479">Metal-binding</keyword>
<sequence>MFRISMTAQEHRFETAPSAATAIGVFVTGTDTGIGKSVASACLLHALRAQGLRASGMKPVASGCEPSPDGWRNEDALLLQAASDPRPPYAEVNPYALPAPLAPELAAADAGVELELEAIAAAYARLAAAADRVVVEGVGGWAAPLSASLDQVDLVRALDLPVVLVVGLRLGCINHARLSARAIAADGRRLAGWIANDIDPDMQRADDNFRLLQARLPAPCLGRVPHLRDLAALPTVALDVSPLLAPA</sequence>
<keyword evidence="6 8" id="KW-0067">ATP-binding</keyword>
<feature type="binding site" evidence="8">
    <location>
        <begin position="136"/>
        <end position="139"/>
    </location>
    <ligand>
        <name>ATP</name>
        <dbReference type="ChEBI" id="CHEBI:30616"/>
    </ligand>
</feature>
<dbReference type="FunFam" id="3.40.50.300:FF:000292">
    <property type="entry name" value="ATP-dependent dethiobiotin synthetase BioD"/>
    <property type="match status" value="1"/>
</dbReference>
<keyword evidence="1 8" id="KW-0963">Cytoplasm</keyword>
<dbReference type="InterPro" id="IPR027417">
    <property type="entry name" value="P-loop_NTPase"/>
</dbReference>
<feature type="binding site" evidence="8">
    <location>
        <position position="136"/>
    </location>
    <ligand>
        <name>Mg(2+)</name>
        <dbReference type="ChEBI" id="CHEBI:18420"/>
    </ligand>
</feature>
<dbReference type="EC" id="6.3.3.3" evidence="8"/>
<keyword evidence="4 8" id="KW-0547">Nucleotide-binding</keyword>
<evidence type="ECO:0000256" key="3">
    <source>
        <dbReference type="ARBA" id="ARBA00022723"/>
    </source>
</evidence>
<feature type="binding site" evidence="8">
    <location>
        <begin position="196"/>
        <end position="197"/>
    </location>
    <ligand>
        <name>ATP</name>
        <dbReference type="ChEBI" id="CHEBI:30616"/>
    </ligand>
</feature>
<dbReference type="HAMAP" id="MF_00336">
    <property type="entry name" value="BioD"/>
    <property type="match status" value="1"/>
</dbReference>
<comment type="cofactor">
    <cofactor evidence="8">
        <name>Mg(2+)</name>
        <dbReference type="ChEBI" id="CHEBI:18420"/>
    </cofactor>
</comment>
<evidence type="ECO:0000256" key="1">
    <source>
        <dbReference type="ARBA" id="ARBA00022490"/>
    </source>
</evidence>
<dbReference type="GO" id="GO:0009102">
    <property type="term" value="P:biotin biosynthetic process"/>
    <property type="evidence" value="ECO:0007669"/>
    <property type="project" value="UniProtKB-UniRule"/>
</dbReference>
<name>A0A2U9TFX4_9GAMM</name>
<evidence type="ECO:0000313" key="9">
    <source>
        <dbReference type="EMBL" id="AWV08529.1"/>
    </source>
</evidence>
<reference evidence="9 10" key="1">
    <citation type="submission" date="2018-05" db="EMBL/GenBank/DDBJ databases">
        <title>The complete genome of Lysobacter maris HZ9B, a marine bacterium antagonistic against terrestrial plant pathogens.</title>
        <authorList>
            <person name="Zhang X.-Q."/>
        </authorList>
    </citation>
    <scope>NUCLEOTIDE SEQUENCE [LARGE SCALE GENOMIC DNA]</scope>
    <source>
        <strain evidence="9 10">HZ9B</strain>
    </source>
</reference>
<evidence type="ECO:0000256" key="7">
    <source>
        <dbReference type="ARBA" id="ARBA00022842"/>
    </source>
</evidence>
<comment type="function">
    <text evidence="8">Catalyzes a mechanistically unusual reaction, the ATP-dependent insertion of CO2 between the N7 and N8 nitrogen atoms of 7,8-diaminopelargonic acid (DAPA, also called 7,8-diammoniononanoate) to form a ureido ring.</text>
</comment>
<accession>A0A2U9TFX4</accession>
<evidence type="ECO:0000256" key="5">
    <source>
        <dbReference type="ARBA" id="ARBA00022756"/>
    </source>
</evidence>
<organism evidence="9 10">
    <name type="scientific">Marilutibacter maris</name>
    <dbReference type="NCBI Taxonomy" id="1605891"/>
    <lineage>
        <taxon>Bacteria</taxon>
        <taxon>Pseudomonadati</taxon>
        <taxon>Pseudomonadota</taxon>
        <taxon>Gammaproteobacteria</taxon>
        <taxon>Lysobacterales</taxon>
        <taxon>Lysobacteraceae</taxon>
        <taxon>Marilutibacter</taxon>
    </lineage>
</organism>
<feature type="binding site" evidence="8">
    <location>
        <position position="37"/>
    </location>
    <ligand>
        <name>Mg(2+)</name>
        <dbReference type="ChEBI" id="CHEBI:18420"/>
    </ligand>
</feature>
<feature type="binding site" evidence="8">
    <location>
        <begin position="225"/>
        <end position="227"/>
    </location>
    <ligand>
        <name>ATP</name>
        <dbReference type="ChEBI" id="CHEBI:30616"/>
    </ligand>
</feature>
<dbReference type="InterPro" id="IPR004472">
    <property type="entry name" value="DTB_synth_BioD"/>
</dbReference>
<dbReference type="NCBIfam" id="TIGR00347">
    <property type="entry name" value="bioD"/>
    <property type="match status" value="1"/>
</dbReference>
<dbReference type="EMBL" id="CP029843">
    <property type="protein sequence ID" value="AWV08529.1"/>
    <property type="molecule type" value="Genomic_DNA"/>
</dbReference>
<dbReference type="PIRSF" id="PIRSF006755">
    <property type="entry name" value="DTB_synth"/>
    <property type="match status" value="1"/>
</dbReference>
<feature type="binding site" evidence="8">
    <location>
        <position position="75"/>
    </location>
    <ligand>
        <name>ATP</name>
        <dbReference type="ChEBI" id="CHEBI:30616"/>
    </ligand>
</feature>
<dbReference type="Proteomes" id="UP000249447">
    <property type="component" value="Chromosome"/>
</dbReference>
<dbReference type="AlphaFoldDB" id="A0A2U9TFX4"/>
<dbReference type="GO" id="GO:0000287">
    <property type="term" value="F:magnesium ion binding"/>
    <property type="evidence" value="ECO:0007669"/>
    <property type="project" value="UniProtKB-UniRule"/>
</dbReference>
<dbReference type="GO" id="GO:0005829">
    <property type="term" value="C:cytosol"/>
    <property type="evidence" value="ECO:0007669"/>
    <property type="project" value="TreeGrafter"/>
</dbReference>
<keyword evidence="2 8" id="KW-0436">Ligase</keyword>
<dbReference type="PANTHER" id="PTHR43210">
    <property type="entry name" value="DETHIOBIOTIN SYNTHETASE"/>
    <property type="match status" value="1"/>
</dbReference>
<dbReference type="SUPFAM" id="SSF52540">
    <property type="entry name" value="P-loop containing nucleoside triphosphate hydrolases"/>
    <property type="match status" value="1"/>
</dbReference>
<feature type="active site" evidence="8">
    <location>
        <position position="58"/>
    </location>
</feature>
<evidence type="ECO:0000256" key="4">
    <source>
        <dbReference type="ARBA" id="ARBA00022741"/>
    </source>
</evidence>
<keyword evidence="10" id="KW-1185">Reference proteome</keyword>